<dbReference type="Gene3D" id="4.10.1000.10">
    <property type="entry name" value="Zinc finger, CCCH-type"/>
    <property type="match status" value="2"/>
</dbReference>
<keyword evidence="9" id="KW-1185">Reference proteome</keyword>
<evidence type="ECO:0000256" key="3">
    <source>
        <dbReference type="ARBA" id="ARBA00022771"/>
    </source>
</evidence>
<feature type="zinc finger region" description="C3H1-type" evidence="5">
    <location>
        <begin position="44"/>
        <end position="71"/>
    </location>
</feature>
<dbReference type="GO" id="GO:0008270">
    <property type="term" value="F:zinc ion binding"/>
    <property type="evidence" value="ECO:0007669"/>
    <property type="project" value="UniProtKB-KW"/>
</dbReference>
<dbReference type="EMBL" id="MU157829">
    <property type="protein sequence ID" value="KAF9533069.1"/>
    <property type="molecule type" value="Genomic_DNA"/>
</dbReference>
<feature type="domain" description="C3H1-type" evidence="7">
    <location>
        <begin position="9"/>
        <end position="37"/>
    </location>
</feature>
<dbReference type="AlphaFoldDB" id="A0A9P6EQ76"/>
<sequence length="374" mass="41224">MSKKSTQKKRHTKPCRYFQLNKCPHPADVCDFAHVFAPSSAPVERCTTMCRFYSISQCPNGPLCVYQHYDEARSSSTTDWGTSPSDTTDPIYGGYPAYGQVWPPSSFPPSNLAPFPPHVVESMLFAPPRSRDSIETATNSISSLDSDEMIVMTDDPQYPEHTHSHQSQVYIAEDSPIIHVPPFYPIGGVQVGPSGMISPIGTGPFDWGLAAGMANGAMKKPDLRPRSSTRSMSKQKAMAFKTKPCKFFNTERGCPNGNTCTFVHEEDRPGSPLPQPASPVKYPTLTDDSKNYYPITWRVIGGGVRVGMTRDDENRPPAYDTAESSEHTSTPHEKPHLPALKMMTRQRSNSIPSTPSNIQVKVDQLFPAESPGVL</sequence>
<dbReference type="SUPFAM" id="SSF90229">
    <property type="entry name" value="CCCH zinc finger"/>
    <property type="match status" value="1"/>
</dbReference>
<evidence type="ECO:0000313" key="9">
    <source>
        <dbReference type="Proteomes" id="UP000807306"/>
    </source>
</evidence>
<dbReference type="InterPro" id="IPR045877">
    <property type="entry name" value="ZFP36-like"/>
</dbReference>
<organism evidence="8 9">
    <name type="scientific">Crepidotus variabilis</name>
    <dbReference type="NCBI Taxonomy" id="179855"/>
    <lineage>
        <taxon>Eukaryota</taxon>
        <taxon>Fungi</taxon>
        <taxon>Dikarya</taxon>
        <taxon>Basidiomycota</taxon>
        <taxon>Agaricomycotina</taxon>
        <taxon>Agaricomycetes</taxon>
        <taxon>Agaricomycetidae</taxon>
        <taxon>Agaricales</taxon>
        <taxon>Agaricineae</taxon>
        <taxon>Crepidotaceae</taxon>
        <taxon>Crepidotus</taxon>
    </lineage>
</organism>
<feature type="domain" description="C3H1-type" evidence="7">
    <location>
        <begin position="239"/>
        <end position="267"/>
    </location>
</feature>
<evidence type="ECO:0000256" key="1">
    <source>
        <dbReference type="ARBA" id="ARBA00022723"/>
    </source>
</evidence>
<evidence type="ECO:0000256" key="6">
    <source>
        <dbReference type="SAM" id="MobiDB-lite"/>
    </source>
</evidence>
<dbReference type="PANTHER" id="PTHR12547:SF156">
    <property type="entry name" value="ZINC FINGER CCCH DOMAIN-CONTAINING PROTEIN 12"/>
    <property type="match status" value="1"/>
</dbReference>
<evidence type="ECO:0000259" key="7">
    <source>
        <dbReference type="PROSITE" id="PS50103"/>
    </source>
</evidence>
<dbReference type="PANTHER" id="PTHR12547">
    <property type="entry name" value="CCCH ZINC FINGER/TIS11-RELATED"/>
    <property type="match status" value="1"/>
</dbReference>
<dbReference type="PROSITE" id="PS50103">
    <property type="entry name" value="ZF_C3H1"/>
    <property type="match status" value="3"/>
</dbReference>
<reference evidence="8" key="1">
    <citation type="submission" date="2020-11" db="EMBL/GenBank/DDBJ databases">
        <authorList>
            <consortium name="DOE Joint Genome Institute"/>
            <person name="Ahrendt S."/>
            <person name="Riley R."/>
            <person name="Andreopoulos W."/>
            <person name="Labutti K."/>
            <person name="Pangilinan J."/>
            <person name="Ruiz-Duenas F.J."/>
            <person name="Barrasa J.M."/>
            <person name="Sanchez-Garcia M."/>
            <person name="Camarero S."/>
            <person name="Miyauchi S."/>
            <person name="Serrano A."/>
            <person name="Linde D."/>
            <person name="Babiker R."/>
            <person name="Drula E."/>
            <person name="Ayuso-Fernandez I."/>
            <person name="Pacheco R."/>
            <person name="Padilla G."/>
            <person name="Ferreira P."/>
            <person name="Barriuso J."/>
            <person name="Kellner H."/>
            <person name="Castanera R."/>
            <person name="Alfaro M."/>
            <person name="Ramirez L."/>
            <person name="Pisabarro A.G."/>
            <person name="Kuo A."/>
            <person name="Tritt A."/>
            <person name="Lipzen A."/>
            <person name="He G."/>
            <person name="Yan M."/>
            <person name="Ng V."/>
            <person name="Cullen D."/>
            <person name="Martin F."/>
            <person name="Rosso M.-N."/>
            <person name="Henrissat B."/>
            <person name="Hibbett D."/>
            <person name="Martinez A.T."/>
            <person name="Grigoriev I.V."/>
        </authorList>
    </citation>
    <scope>NUCLEOTIDE SEQUENCE</scope>
    <source>
        <strain evidence="8">CBS 506.95</strain>
    </source>
</reference>
<dbReference type="InterPro" id="IPR036855">
    <property type="entry name" value="Znf_CCCH_sf"/>
</dbReference>
<dbReference type="InterPro" id="IPR000571">
    <property type="entry name" value="Znf_CCCH"/>
</dbReference>
<feature type="zinc finger region" description="C3H1-type" evidence="5">
    <location>
        <begin position="9"/>
        <end position="37"/>
    </location>
</feature>
<evidence type="ECO:0000256" key="5">
    <source>
        <dbReference type="PROSITE-ProRule" id="PRU00723"/>
    </source>
</evidence>
<keyword evidence="1 5" id="KW-0479">Metal-binding</keyword>
<feature type="region of interest" description="Disordered" evidence="6">
    <location>
        <begin position="265"/>
        <end position="285"/>
    </location>
</feature>
<dbReference type="OrthoDB" id="411372at2759"/>
<name>A0A9P6EQ76_9AGAR</name>
<keyword evidence="3 5" id="KW-0863">Zinc-finger</keyword>
<evidence type="ECO:0000313" key="8">
    <source>
        <dbReference type="EMBL" id="KAF9533069.1"/>
    </source>
</evidence>
<dbReference type="SMART" id="SM00356">
    <property type="entry name" value="ZnF_C3H1"/>
    <property type="match status" value="3"/>
</dbReference>
<evidence type="ECO:0000256" key="2">
    <source>
        <dbReference type="ARBA" id="ARBA00022737"/>
    </source>
</evidence>
<comment type="caution">
    <text evidence="8">The sequence shown here is derived from an EMBL/GenBank/DDBJ whole genome shotgun (WGS) entry which is preliminary data.</text>
</comment>
<feature type="domain" description="C3H1-type" evidence="7">
    <location>
        <begin position="44"/>
        <end position="71"/>
    </location>
</feature>
<proteinExistence type="predicted"/>
<dbReference type="Proteomes" id="UP000807306">
    <property type="component" value="Unassembled WGS sequence"/>
</dbReference>
<accession>A0A9P6EQ76</accession>
<protein>
    <recommendedName>
        <fullName evidence="7">C3H1-type domain-containing protein</fullName>
    </recommendedName>
</protein>
<feature type="zinc finger region" description="C3H1-type" evidence="5">
    <location>
        <begin position="239"/>
        <end position="267"/>
    </location>
</feature>
<feature type="compositionally biased region" description="Basic and acidic residues" evidence="6">
    <location>
        <begin position="324"/>
        <end position="336"/>
    </location>
</feature>
<feature type="region of interest" description="Disordered" evidence="6">
    <location>
        <begin position="308"/>
        <end position="337"/>
    </location>
</feature>
<evidence type="ECO:0000256" key="4">
    <source>
        <dbReference type="ARBA" id="ARBA00022833"/>
    </source>
</evidence>
<keyword evidence="4 5" id="KW-0862">Zinc</keyword>
<keyword evidence="2" id="KW-0677">Repeat</keyword>
<dbReference type="Pfam" id="PF00642">
    <property type="entry name" value="zf-CCCH"/>
    <property type="match status" value="1"/>
</dbReference>
<gene>
    <name evidence="8" type="ORF">CPB83DRAFT_527207</name>
</gene>
<dbReference type="GO" id="GO:0003729">
    <property type="term" value="F:mRNA binding"/>
    <property type="evidence" value="ECO:0007669"/>
    <property type="project" value="InterPro"/>
</dbReference>